<reference evidence="3 4" key="1">
    <citation type="submission" date="2017-11" db="EMBL/GenBank/DDBJ databases">
        <title>De-novo sequencing of pomegranate (Punica granatum L.) genome.</title>
        <authorList>
            <person name="Akparov Z."/>
            <person name="Amiraslanov A."/>
            <person name="Hajiyeva S."/>
            <person name="Abbasov M."/>
            <person name="Kaur K."/>
            <person name="Hamwieh A."/>
            <person name="Solovyev V."/>
            <person name="Salamov A."/>
            <person name="Braich B."/>
            <person name="Kosarev P."/>
            <person name="Mahmoud A."/>
            <person name="Hajiyev E."/>
            <person name="Babayeva S."/>
            <person name="Izzatullayeva V."/>
            <person name="Mammadov A."/>
            <person name="Mammadov A."/>
            <person name="Sharifova S."/>
            <person name="Ojaghi J."/>
            <person name="Eynullazada K."/>
            <person name="Bayramov B."/>
            <person name="Abdulazimova A."/>
            <person name="Shahmuradov I."/>
        </authorList>
    </citation>
    <scope>NUCLEOTIDE SEQUENCE [LARGE SCALE GENOMIC DNA]</scope>
    <source>
        <strain evidence="4">cv. AG2017</strain>
        <tissue evidence="3">Leaf</tissue>
    </source>
</reference>
<protein>
    <recommendedName>
        <fullName evidence="2">Retrotransposon Copia-like N-terminal domain-containing protein</fullName>
    </recommendedName>
</protein>
<evidence type="ECO:0000256" key="1">
    <source>
        <dbReference type="SAM" id="MobiDB-lite"/>
    </source>
</evidence>
<dbReference type="PANTHER" id="PTHR34222">
    <property type="entry name" value="GAG_PRE-INTEGRS DOMAIN-CONTAINING PROTEIN"/>
    <property type="match status" value="1"/>
</dbReference>
<feature type="region of interest" description="Disordered" evidence="1">
    <location>
        <begin position="231"/>
        <end position="283"/>
    </location>
</feature>
<feature type="compositionally biased region" description="Basic residues" evidence="1">
    <location>
        <begin position="266"/>
        <end position="277"/>
    </location>
</feature>
<keyword evidence="4" id="KW-1185">Reference proteome</keyword>
<sequence>MRMALRAKNKVSFIDGTLPEPADGDPNKPLWVMANSLVVTWIINSLEKDLQPSIACIENARILWEDLKQRFSQGNETRIYQLKSEIYGSRQEGKLAAEYYGSLKGLWDELDNLMESVTCSCACVCGAGQNRLGQREREKAHQFLMGLNPEFATVRSNILSMDPFPNINRVYQMVCQEERQRAIARSQESQGQEAAAFAGKAADDNRPVAQQGGTRPQCDYCNRIGHTRSTCFKLNGRPTNPDGHRSSGGWDSQYKAGSSKGSRGISGKKQHGFHGRKSTGGFNQANVVQTKNQLSPALPFSEEQIQRLLSLIGPDEEGPRVEEDDWSR</sequence>
<feature type="region of interest" description="Disordered" evidence="1">
    <location>
        <begin position="187"/>
        <end position="217"/>
    </location>
</feature>
<dbReference type="InterPro" id="IPR029472">
    <property type="entry name" value="Copia-like_N"/>
</dbReference>
<dbReference type="PANTHER" id="PTHR34222:SF33">
    <property type="entry name" value="RETROTRANSPOSON GAG DOMAIN-CONTAINING PROTEIN"/>
    <property type="match status" value="1"/>
</dbReference>
<organism evidence="3 4">
    <name type="scientific">Punica granatum</name>
    <name type="common">Pomegranate</name>
    <dbReference type="NCBI Taxonomy" id="22663"/>
    <lineage>
        <taxon>Eukaryota</taxon>
        <taxon>Viridiplantae</taxon>
        <taxon>Streptophyta</taxon>
        <taxon>Embryophyta</taxon>
        <taxon>Tracheophyta</taxon>
        <taxon>Spermatophyta</taxon>
        <taxon>Magnoliopsida</taxon>
        <taxon>eudicotyledons</taxon>
        <taxon>Gunneridae</taxon>
        <taxon>Pentapetalae</taxon>
        <taxon>rosids</taxon>
        <taxon>malvids</taxon>
        <taxon>Myrtales</taxon>
        <taxon>Lythraceae</taxon>
        <taxon>Punica</taxon>
    </lineage>
</organism>
<evidence type="ECO:0000313" key="3">
    <source>
        <dbReference type="EMBL" id="PKI33606.1"/>
    </source>
</evidence>
<dbReference type="Proteomes" id="UP000233551">
    <property type="component" value="Unassembled WGS sequence"/>
</dbReference>
<gene>
    <name evidence="3" type="ORF">CRG98_046003</name>
</gene>
<evidence type="ECO:0000259" key="2">
    <source>
        <dbReference type="Pfam" id="PF14244"/>
    </source>
</evidence>
<dbReference type="AlphaFoldDB" id="A0A2I0HQQ4"/>
<dbReference type="Pfam" id="PF14244">
    <property type="entry name" value="Retrotran_gag_3"/>
    <property type="match status" value="1"/>
</dbReference>
<dbReference type="STRING" id="22663.A0A2I0HQQ4"/>
<feature type="compositionally biased region" description="Low complexity" evidence="1">
    <location>
        <begin position="255"/>
        <end position="265"/>
    </location>
</feature>
<accession>A0A2I0HQQ4</accession>
<name>A0A2I0HQQ4_PUNGR</name>
<feature type="domain" description="Retrotransposon Copia-like N-terminal" evidence="2">
    <location>
        <begin position="1"/>
        <end position="22"/>
    </location>
</feature>
<evidence type="ECO:0000313" key="4">
    <source>
        <dbReference type="Proteomes" id="UP000233551"/>
    </source>
</evidence>
<comment type="caution">
    <text evidence="3">The sequence shown here is derived from an EMBL/GenBank/DDBJ whole genome shotgun (WGS) entry which is preliminary data.</text>
</comment>
<dbReference type="EMBL" id="PGOL01006529">
    <property type="protein sequence ID" value="PKI33606.1"/>
    <property type="molecule type" value="Genomic_DNA"/>
</dbReference>
<proteinExistence type="predicted"/>